<dbReference type="OrthoDB" id="10056816at2759"/>
<dbReference type="EMBL" id="AWWV01009222">
    <property type="protein sequence ID" value="OMO87374.1"/>
    <property type="molecule type" value="Genomic_DNA"/>
</dbReference>
<feature type="compositionally biased region" description="Basic residues" evidence="1">
    <location>
        <begin position="73"/>
        <end position="83"/>
    </location>
</feature>
<proteinExistence type="predicted"/>
<dbReference type="AlphaFoldDB" id="A0A1R3IXU3"/>
<evidence type="ECO:0000313" key="2">
    <source>
        <dbReference type="EMBL" id="OMO87374.1"/>
    </source>
</evidence>
<protein>
    <submittedName>
        <fullName evidence="2">Uncharacterized protein</fullName>
    </submittedName>
</protein>
<evidence type="ECO:0000256" key="1">
    <source>
        <dbReference type="SAM" id="MobiDB-lite"/>
    </source>
</evidence>
<reference evidence="2 3" key="1">
    <citation type="submission" date="2013-09" db="EMBL/GenBank/DDBJ databases">
        <title>Corchorus capsularis genome sequencing.</title>
        <authorList>
            <person name="Alam M."/>
            <person name="Haque M.S."/>
            <person name="Islam M.S."/>
            <person name="Emdad E.M."/>
            <person name="Islam M.M."/>
            <person name="Ahmed B."/>
            <person name="Halim A."/>
            <person name="Hossen Q.M.M."/>
            <person name="Hossain M.Z."/>
            <person name="Ahmed R."/>
            <person name="Khan M.M."/>
            <person name="Islam R."/>
            <person name="Rashid M.M."/>
            <person name="Khan S.A."/>
            <person name="Rahman M.S."/>
            <person name="Alam M."/>
        </authorList>
    </citation>
    <scope>NUCLEOTIDE SEQUENCE [LARGE SCALE GENOMIC DNA]</scope>
    <source>
        <strain evidence="3">cv. CVL-1</strain>
        <tissue evidence="2">Whole seedling</tissue>
    </source>
</reference>
<feature type="compositionally biased region" description="Polar residues" evidence="1">
    <location>
        <begin position="63"/>
        <end position="72"/>
    </location>
</feature>
<comment type="caution">
    <text evidence="2">The sequence shown here is derived from an EMBL/GenBank/DDBJ whole genome shotgun (WGS) entry which is preliminary data.</text>
</comment>
<keyword evidence="3" id="KW-1185">Reference proteome</keyword>
<dbReference type="Proteomes" id="UP000188268">
    <property type="component" value="Unassembled WGS sequence"/>
</dbReference>
<sequence>MALRVKGTTSPCDNRNFTTSLLLDNVDFEILTEIKQGIKGRELGYTITAEDIRRDLGISLVSEGNKSAASTKKGSRSRGRFVKSYRGFE</sequence>
<accession>A0A1R3IXU3</accession>
<gene>
    <name evidence="2" type="ORF">CCACVL1_09083</name>
</gene>
<feature type="region of interest" description="Disordered" evidence="1">
    <location>
        <begin position="63"/>
        <end position="89"/>
    </location>
</feature>
<organism evidence="2 3">
    <name type="scientific">Corchorus capsularis</name>
    <name type="common">Jute</name>
    <dbReference type="NCBI Taxonomy" id="210143"/>
    <lineage>
        <taxon>Eukaryota</taxon>
        <taxon>Viridiplantae</taxon>
        <taxon>Streptophyta</taxon>
        <taxon>Embryophyta</taxon>
        <taxon>Tracheophyta</taxon>
        <taxon>Spermatophyta</taxon>
        <taxon>Magnoliopsida</taxon>
        <taxon>eudicotyledons</taxon>
        <taxon>Gunneridae</taxon>
        <taxon>Pentapetalae</taxon>
        <taxon>rosids</taxon>
        <taxon>malvids</taxon>
        <taxon>Malvales</taxon>
        <taxon>Malvaceae</taxon>
        <taxon>Grewioideae</taxon>
        <taxon>Apeibeae</taxon>
        <taxon>Corchorus</taxon>
    </lineage>
</organism>
<evidence type="ECO:0000313" key="3">
    <source>
        <dbReference type="Proteomes" id="UP000188268"/>
    </source>
</evidence>
<name>A0A1R3IXU3_COCAP</name>
<dbReference type="Gramene" id="OMO87374">
    <property type="protein sequence ID" value="OMO87374"/>
    <property type="gene ID" value="CCACVL1_09083"/>
</dbReference>